<dbReference type="Proteomes" id="UP000269221">
    <property type="component" value="Unassembled WGS sequence"/>
</dbReference>
<dbReference type="Pfam" id="PF00078">
    <property type="entry name" value="RVT_1"/>
    <property type="match status" value="1"/>
</dbReference>
<dbReference type="STRING" id="333673.A0A3M0KFW5"/>
<evidence type="ECO:0000313" key="15">
    <source>
        <dbReference type="Proteomes" id="UP000269221"/>
    </source>
</evidence>
<name>A0A3M0KFW5_HIRRU</name>
<evidence type="ECO:0000256" key="3">
    <source>
        <dbReference type="ARBA" id="ARBA00010879"/>
    </source>
</evidence>
<dbReference type="PROSITE" id="PS50878">
    <property type="entry name" value="RT_POL"/>
    <property type="match status" value="1"/>
</dbReference>
<dbReference type="InterPro" id="IPR005817">
    <property type="entry name" value="Wnt"/>
</dbReference>
<dbReference type="CDD" id="cd19343">
    <property type="entry name" value="Wnt_Wnt11"/>
    <property type="match status" value="1"/>
</dbReference>
<dbReference type="Pfam" id="PF00110">
    <property type="entry name" value="wnt"/>
    <property type="match status" value="1"/>
</dbReference>
<dbReference type="Pfam" id="PF17919">
    <property type="entry name" value="RT_RNaseH_2"/>
    <property type="match status" value="1"/>
</dbReference>
<dbReference type="Gene3D" id="3.10.10.10">
    <property type="entry name" value="HIV Type 1 Reverse Transcriptase, subunit A, domain 1"/>
    <property type="match status" value="1"/>
</dbReference>
<dbReference type="Gene3D" id="3.30.70.270">
    <property type="match status" value="2"/>
</dbReference>
<dbReference type="PANTHER" id="PTHR33064">
    <property type="entry name" value="POL PROTEIN"/>
    <property type="match status" value="1"/>
</dbReference>
<dbReference type="InterPro" id="IPR036397">
    <property type="entry name" value="RNaseH_sf"/>
</dbReference>
<dbReference type="InterPro" id="IPR000477">
    <property type="entry name" value="RT_dom"/>
</dbReference>
<dbReference type="Pfam" id="PF00665">
    <property type="entry name" value="rve"/>
    <property type="match status" value="1"/>
</dbReference>
<comment type="subcellular location">
    <subcellularLocation>
        <location evidence="1 10">Secreted</location>
        <location evidence="1 10">Extracellular space</location>
        <location evidence="1 10">Extracellular matrix</location>
    </subcellularLocation>
</comment>
<comment type="similarity">
    <text evidence="3">Belongs to the beta type-B retroviral polymerase family. HERV class-II K(HML-2) pol subfamily.</text>
</comment>
<evidence type="ECO:0000256" key="8">
    <source>
        <dbReference type="ARBA" id="ARBA00023157"/>
    </source>
</evidence>
<evidence type="ECO:0000256" key="1">
    <source>
        <dbReference type="ARBA" id="ARBA00004498"/>
    </source>
</evidence>
<dbReference type="InterPro" id="IPR018161">
    <property type="entry name" value="Wnt_CS"/>
</dbReference>
<dbReference type="InterPro" id="IPR051320">
    <property type="entry name" value="Viral_Replic_Matur_Polypro"/>
</dbReference>
<keyword evidence="6" id="KW-0272">Extracellular matrix</keyword>
<proteinExistence type="inferred from homology"/>
<dbReference type="InterPro" id="IPR043128">
    <property type="entry name" value="Rev_trsase/Diguanyl_cyclase"/>
</dbReference>
<comment type="similarity">
    <text evidence="2 10">Belongs to the Wnt family.</text>
</comment>
<evidence type="ECO:0000313" key="14">
    <source>
        <dbReference type="EMBL" id="RMC12026.1"/>
    </source>
</evidence>
<dbReference type="EMBL" id="QRBI01000107">
    <property type="protein sequence ID" value="RMC12026.1"/>
    <property type="molecule type" value="Genomic_DNA"/>
</dbReference>
<evidence type="ECO:0000256" key="10">
    <source>
        <dbReference type="RuleBase" id="RU003500"/>
    </source>
</evidence>
<dbReference type="GO" id="GO:0005576">
    <property type="term" value="C:extracellular region"/>
    <property type="evidence" value="ECO:0007669"/>
    <property type="project" value="InterPro"/>
</dbReference>
<evidence type="ECO:0000256" key="7">
    <source>
        <dbReference type="ARBA" id="ARBA00022687"/>
    </source>
</evidence>
<keyword evidence="7 10" id="KW-0879">Wnt signaling pathway</keyword>
<dbReference type="PROSITE" id="PS50879">
    <property type="entry name" value="RNASE_H_1"/>
    <property type="match status" value="1"/>
</dbReference>
<evidence type="ECO:0000259" key="12">
    <source>
        <dbReference type="PROSITE" id="PS50879"/>
    </source>
</evidence>
<dbReference type="GO" id="GO:0015074">
    <property type="term" value="P:DNA integration"/>
    <property type="evidence" value="ECO:0007669"/>
    <property type="project" value="InterPro"/>
</dbReference>
<dbReference type="Pfam" id="PF00075">
    <property type="entry name" value="RNase_H"/>
    <property type="match status" value="1"/>
</dbReference>
<evidence type="ECO:0000256" key="6">
    <source>
        <dbReference type="ARBA" id="ARBA00022530"/>
    </source>
</evidence>
<evidence type="ECO:0000256" key="9">
    <source>
        <dbReference type="ARBA" id="ARBA00023288"/>
    </source>
</evidence>
<dbReference type="OrthoDB" id="5945655at2759"/>
<feature type="domain" description="Reverse transcriptase" evidence="11">
    <location>
        <begin position="138"/>
        <end position="319"/>
    </location>
</feature>
<keyword evidence="5" id="KW-0964">Secreted</keyword>
<evidence type="ECO:0000256" key="2">
    <source>
        <dbReference type="ARBA" id="ARBA00005683"/>
    </source>
</evidence>
<dbReference type="PROSITE" id="PS00246">
    <property type="entry name" value="WNT1"/>
    <property type="match status" value="1"/>
</dbReference>
<evidence type="ECO:0000259" key="13">
    <source>
        <dbReference type="PROSITE" id="PS50994"/>
    </source>
</evidence>
<comment type="caution">
    <text evidence="14">The sequence shown here is derived from an EMBL/GenBank/DDBJ whole genome shotgun (WGS) entry which is preliminary data.</text>
</comment>
<dbReference type="SUPFAM" id="SSF56672">
    <property type="entry name" value="DNA/RNA polymerases"/>
    <property type="match status" value="1"/>
</dbReference>
<dbReference type="FunFam" id="3.30.70.270:FF:000020">
    <property type="entry name" value="Transposon Tf2-6 polyprotein-like Protein"/>
    <property type="match status" value="1"/>
</dbReference>
<keyword evidence="8" id="KW-1015">Disulfide bond</keyword>
<dbReference type="InterPro" id="IPR041577">
    <property type="entry name" value="RT_RNaseH_2"/>
</dbReference>
<accession>A0A3M0KFW5</accession>
<dbReference type="InterPro" id="IPR043502">
    <property type="entry name" value="DNA/RNA_pol_sf"/>
</dbReference>
<dbReference type="GO" id="GO:0004523">
    <property type="term" value="F:RNA-DNA hybrid ribonuclease activity"/>
    <property type="evidence" value="ECO:0007669"/>
    <property type="project" value="InterPro"/>
</dbReference>
<dbReference type="SMART" id="SM00097">
    <property type="entry name" value="WNT1"/>
    <property type="match status" value="1"/>
</dbReference>
<dbReference type="InterPro" id="IPR002156">
    <property type="entry name" value="RNaseH_domain"/>
</dbReference>
<comment type="function">
    <text evidence="10">Ligand for members of the frizzled family of seven transmembrane receptors.</text>
</comment>
<dbReference type="GO" id="GO:0005102">
    <property type="term" value="F:signaling receptor binding"/>
    <property type="evidence" value="ECO:0007669"/>
    <property type="project" value="InterPro"/>
</dbReference>
<dbReference type="GO" id="GO:0003676">
    <property type="term" value="F:nucleic acid binding"/>
    <property type="evidence" value="ECO:0007669"/>
    <property type="project" value="InterPro"/>
</dbReference>
<feature type="domain" description="Integrase catalytic" evidence="13">
    <location>
        <begin position="783"/>
        <end position="957"/>
    </location>
</feature>
<gene>
    <name evidence="14" type="ORF">DUI87_11159</name>
</gene>
<organism evidence="14 15">
    <name type="scientific">Hirundo rustica rustica</name>
    <dbReference type="NCBI Taxonomy" id="333673"/>
    <lineage>
        <taxon>Eukaryota</taxon>
        <taxon>Metazoa</taxon>
        <taxon>Chordata</taxon>
        <taxon>Craniata</taxon>
        <taxon>Vertebrata</taxon>
        <taxon>Euteleostomi</taxon>
        <taxon>Archelosauria</taxon>
        <taxon>Archosauria</taxon>
        <taxon>Dinosauria</taxon>
        <taxon>Saurischia</taxon>
        <taxon>Theropoda</taxon>
        <taxon>Coelurosauria</taxon>
        <taxon>Aves</taxon>
        <taxon>Neognathae</taxon>
        <taxon>Neoaves</taxon>
        <taxon>Telluraves</taxon>
        <taxon>Australaves</taxon>
        <taxon>Passeriformes</taxon>
        <taxon>Sylvioidea</taxon>
        <taxon>Hirundinidae</taxon>
        <taxon>Hirundo</taxon>
    </lineage>
</organism>
<dbReference type="Gene3D" id="3.30.420.10">
    <property type="entry name" value="Ribonuclease H-like superfamily/Ribonuclease H"/>
    <property type="match status" value="2"/>
</dbReference>
<dbReference type="GO" id="GO:0016055">
    <property type="term" value="P:Wnt signaling pathway"/>
    <property type="evidence" value="ECO:0007669"/>
    <property type="project" value="UniProtKB-KW"/>
</dbReference>
<dbReference type="PRINTS" id="PR01349">
    <property type="entry name" value="WNTPROTEIN"/>
</dbReference>
<dbReference type="PROSITE" id="PS50994">
    <property type="entry name" value="INTEGRASE"/>
    <property type="match status" value="1"/>
</dbReference>
<keyword evidence="9" id="KW-0449">Lipoprotein</keyword>
<evidence type="ECO:0000256" key="5">
    <source>
        <dbReference type="ARBA" id="ARBA00022525"/>
    </source>
</evidence>
<dbReference type="SUPFAM" id="SSF53098">
    <property type="entry name" value="Ribonuclease H-like"/>
    <property type="match status" value="2"/>
</dbReference>
<evidence type="ECO:0000256" key="4">
    <source>
        <dbReference type="ARBA" id="ARBA00022473"/>
    </source>
</evidence>
<keyword evidence="4 10" id="KW-0217">Developmental protein</keyword>
<sequence length="1458" mass="163265">MPSRYVGTESISISGVTGGSQQLTVLEAEVSLTGNGWQKHPIVTGPEAPCILGIDYLRNGYFKDPKGYRWAFGIAAVETEDIRQLSTLPGLSDDSCAVGLLRVEEQQVPIATTTVHRRQYRTDRDSVTPIHEMIRKLESQGVVSKARSPFNSPIWPVRKSSGEWRLTVDYRALNEVTPPLSAAVPDMLELQYELESKAAKWYATIDIANAFFSIPLAAECRAQFAFTWKGVQYTWNRLPQGWKHSPTICHGLIQTALEKGEAPEHLQYIDDIIVWGNTAGEVFEKGEKIIQILLKAGFAIKRSKVKGPAQEIQFLGVKWQDGRRQIPTEVINKIIAMSPPTSKKETQAFLGAIGFWRMHIPEYSQIVSPLYLVTRKKNDFHWGPEQQQAFAQIKQEIAHAVALGPVRTGPEVKNVLYSAAGNNGLSWSLWQKVPGETRGRPLGFWSRSYRGSEANYTPTEKEILAAYEGLQAASEVIGTETQLLLAPRLPVLGWMFKGKVPSTHHATDTTWSKWIALITQRARIGNPNRPGILEIITNWPEGETFGLSFEEEEEQVTRAEEAPPYNELPETERQYALFTDGSCRIVGANRKWKAAVWSPTRRVAQATEGQGGSSQIAELKAIQLALDIAEREKWPRLYLYTDSWMVANALWGWLNRWKKANWQRRGKPIWAAEIWQDIAARVEKLTVKVRHMDAHVSKSQANEEHHNNEQVDKAAKVKVSQVDLDWQHKGEVFLARWAHDASGHQGRDATYRWARDRGVDLTMDNISQVIHNCETCAAIKQAKRVKPLWYGGRWLKYRYGEAWQIDYITLPQTRQGKRYVLTMVEATTGWLETYPVPHATARNTILGLEKQVLWRHGTPERIESDNGTHFKNGLINTWAREHGIEWIYHIPYHAPAAGKVERCNGLLKTTLKALGGGTFKNWELNLAKATWMVNTRGSINRAGPAQSEPLHTVDGDKVPVVHMKGILGKTVWINPTSSKGRPIRGIVFAQGPGSTWWIPCKYDVASGLRPNSPSSSSVSPDSPALRASLWPPLDSLQWLHVLLMLDPRAGGLEVALQSETPDSLLLMNMSHEDNDGVPVKFLPLTFSPLWSRNASPSEGWGQQRACHNPGKYSSYLPQQSDVFGLESFLESSSSILSQQCMSEKMCVNVPLPMLTSRALSKTPLALALNQTQHCKQLEGLVVSQVQLCRSNLELMQTIIQAAQEVTKTCRKTFSDMRWNCSSIELAPNYLLDLERGTRESAFVYALSAAAISHTIARACTTGDLPGCSCGPIPGETPGPGYRWGGCADNLNYGLIMGSKFSDAPMKMKKSGSQANKLMHLHNSEVGRQVLKASLEMKCKCHGVSGSCSIKTCWKGLQELRDIALDLKTKYLSATKVVHRPMGTRKYLVPKDIDIRPVKETELIYLQSSPDFCMKNEKVGSHGTQDRIDGVRFQWVCDFELIAEGKYVLDLSRLDKNQP</sequence>
<evidence type="ECO:0000259" key="11">
    <source>
        <dbReference type="PROSITE" id="PS50878"/>
    </source>
</evidence>
<keyword evidence="15" id="KW-1185">Reference proteome</keyword>
<dbReference type="InterPro" id="IPR012337">
    <property type="entry name" value="RNaseH-like_sf"/>
</dbReference>
<reference evidence="14 15" key="1">
    <citation type="submission" date="2018-07" db="EMBL/GenBank/DDBJ databases">
        <title>A high quality draft genome assembly of the barn swallow (H. rustica rustica).</title>
        <authorList>
            <person name="Formenti G."/>
            <person name="Chiara M."/>
            <person name="Poveda L."/>
            <person name="Francoijs K.-J."/>
            <person name="Bonisoli-Alquati A."/>
            <person name="Canova L."/>
            <person name="Gianfranceschi L."/>
            <person name="Horner D.S."/>
            <person name="Saino N."/>
        </authorList>
    </citation>
    <scope>NUCLEOTIDE SEQUENCE [LARGE SCALE GENOMIC DNA]</scope>
    <source>
        <strain evidence="14">Chelidonia</strain>
        <tissue evidence="14">Blood</tissue>
    </source>
</reference>
<dbReference type="InterPro" id="IPR001584">
    <property type="entry name" value="Integrase_cat-core"/>
</dbReference>
<protein>
    <recommendedName>
        <fullName evidence="10">Protein Wnt</fullName>
    </recommendedName>
</protein>
<dbReference type="PANTHER" id="PTHR33064:SF29">
    <property type="entry name" value="PEPTIDASE A2 DOMAIN-CONTAINING PROTEIN-RELATED"/>
    <property type="match status" value="1"/>
</dbReference>
<feature type="domain" description="RNase H type-1" evidence="12">
    <location>
        <begin position="571"/>
        <end position="720"/>
    </location>
</feature>